<protein>
    <submittedName>
        <fullName evidence="1">Uncharacterized protein</fullName>
    </submittedName>
</protein>
<dbReference type="EMBL" id="CAACYD010000007">
    <property type="protein sequence ID" value="VFA89818.1"/>
    <property type="molecule type" value="Genomic_DNA"/>
</dbReference>
<dbReference type="AlphaFoldDB" id="A0ABD7V652"/>
<gene>
    <name evidence="1" type="ORF">NCTC8139_03386</name>
</gene>
<name>A0ABD7V652_9ACTN</name>
<evidence type="ECO:0000313" key="2">
    <source>
        <dbReference type="Proteomes" id="UP000360750"/>
    </source>
</evidence>
<comment type="caution">
    <text evidence="1">The sequence shown here is derived from an EMBL/GenBank/DDBJ whole genome shotgun (WGS) entry which is preliminary data.</text>
</comment>
<organism evidence="1 2">
    <name type="scientific">Gordonia paraffinivorans</name>
    <dbReference type="NCBI Taxonomy" id="175628"/>
    <lineage>
        <taxon>Bacteria</taxon>
        <taxon>Bacillati</taxon>
        <taxon>Actinomycetota</taxon>
        <taxon>Actinomycetes</taxon>
        <taxon>Mycobacteriales</taxon>
        <taxon>Gordoniaceae</taxon>
        <taxon>Gordonia</taxon>
    </lineage>
</organism>
<evidence type="ECO:0000313" key="1">
    <source>
        <dbReference type="EMBL" id="VFA89818.1"/>
    </source>
</evidence>
<dbReference type="Proteomes" id="UP000360750">
    <property type="component" value="Unassembled WGS sequence"/>
</dbReference>
<reference evidence="1 2" key="1">
    <citation type="submission" date="2019-02" db="EMBL/GenBank/DDBJ databases">
        <authorList>
            <consortium name="Pathogen Informatics"/>
        </authorList>
    </citation>
    <scope>NUCLEOTIDE SEQUENCE [LARGE SCALE GENOMIC DNA]</scope>
    <source>
        <strain evidence="1 2">3012STDY6756503</strain>
    </source>
</reference>
<proteinExistence type="predicted"/>
<accession>A0ABD7V652</accession>
<sequence>MGWIGQFAEPGSAIRLAQRYLLLNLPSVTFPRRRDTGAAAHSDWIDSLMFIREARTAGMNAPTRHKATAMATNIAADGLGE</sequence>